<dbReference type="Proteomes" id="UP001177021">
    <property type="component" value="Unassembled WGS sequence"/>
</dbReference>
<keyword evidence="2" id="KW-1185">Reference proteome</keyword>
<reference evidence="1" key="1">
    <citation type="submission" date="2023-10" db="EMBL/GenBank/DDBJ databases">
        <authorList>
            <person name="Rodriguez Cubillos JULIANA M."/>
            <person name="De Vega J."/>
        </authorList>
    </citation>
    <scope>NUCLEOTIDE SEQUENCE</scope>
</reference>
<accession>A0ACB0KF41</accession>
<organism evidence="1 2">
    <name type="scientific">Trifolium pratense</name>
    <name type="common">Red clover</name>
    <dbReference type="NCBI Taxonomy" id="57577"/>
    <lineage>
        <taxon>Eukaryota</taxon>
        <taxon>Viridiplantae</taxon>
        <taxon>Streptophyta</taxon>
        <taxon>Embryophyta</taxon>
        <taxon>Tracheophyta</taxon>
        <taxon>Spermatophyta</taxon>
        <taxon>Magnoliopsida</taxon>
        <taxon>eudicotyledons</taxon>
        <taxon>Gunneridae</taxon>
        <taxon>Pentapetalae</taxon>
        <taxon>rosids</taxon>
        <taxon>fabids</taxon>
        <taxon>Fabales</taxon>
        <taxon>Fabaceae</taxon>
        <taxon>Papilionoideae</taxon>
        <taxon>50 kb inversion clade</taxon>
        <taxon>NPAAA clade</taxon>
        <taxon>Hologalegina</taxon>
        <taxon>IRL clade</taxon>
        <taxon>Trifolieae</taxon>
        <taxon>Trifolium</taxon>
    </lineage>
</organism>
<evidence type="ECO:0000313" key="1">
    <source>
        <dbReference type="EMBL" id="CAJ2654363.1"/>
    </source>
</evidence>
<sequence length="70" mass="7738">MSSFTSSAVLAFIDPPAEASRTGYESIIFPEICLPSPSTSGWFHWASIEAILFPYPLKKKQRVAASFDLQ</sequence>
<name>A0ACB0KF41_TRIPR</name>
<dbReference type="EMBL" id="CASHSV030000206">
    <property type="protein sequence ID" value="CAJ2654363.1"/>
    <property type="molecule type" value="Genomic_DNA"/>
</dbReference>
<comment type="caution">
    <text evidence="1">The sequence shown here is derived from an EMBL/GenBank/DDBJ whole genome shotgun (WGS) entry which is preliminary data.</text>
</comment>
<gene>
    <name evidence="1" type="ORF">MILVUS5_LOCUS21530</name>
</gene>
<protein>
    <submittedName>
        <fullName evidence="1">Uncharacterized protein</fullName>
    </submittedName>
</protein>
<evidence type="ECO:0000313" key="2">
    <source>
        <dbReference type="Proteomes" id="UP001177021"/>
    </source>
</evidence>
<proteinExistence type="predicted"/>